<keyword evidence="1" id="KW-0732">Signal</keyword>
<evidence type="ECO:0000259" key="2">
    <source>
        <dbReference type="Pfam" id="PF01471"/>
    </source>
</evidence>
<feature type="chain" id="PRO_5046706810" evidence="1">
    <location>
        <begin position="23"/>
        <end position="584"/>
    </location>
</feature>
<dbReference type="InterPro" id="IPR002477">
    <property type="entry name" value="Peptidoglycan-bd-like"/>
</dbReference>
<dbReference type="GO" id="GO:0008233">
    <property type="term" value="F:peptidase activity"/>
    <property type="evidence" value="ECO:0007669"/>
    <property type="project" value="UniProtKB-KW"/>
</dbReference>
<feature type="domain" description="Peptidoglycan binding-like" evidence="2">
    <location>
        <begin position="157"/>
        <end position="208"/>
    </location>
</feature>
<dbReference type="InterPro" id="IPR009003">
    <property type="entry name" value="Peptidase_S1_PA"/>
</dbReference>
<dbReference type="Pfam" id="PF01471">
    <property type="entry name" value="PG_binding_1"/>
    <property type="match status" value="1"/>
</dbReference>
<dbReference type="RefSeq" id="WP_310456736.1">
    <property type="nucleotide sequence ID" value="NZ_JAVKPH010000006.1"/>
</dbReference>
<keyword evidence="3" id="KW-0378">Hydrolase</keyword>
<organism evidence="3 4">
    <name type="scientific">Ruixingdingia sedimenti</name>
    <dbReference type="NCBI Taxonomy" id="3073604"/>
    <lineage>
        <taxon>Bacteria</taxon>
        <taxon>Pseudomonadati</taxon>
        <taxon>Pseudomonadota</taxon>
        <taxon>Alphaproteobacteria</taxon>
        <taxon>Rhodobacterales</taxon>
        <taxon>Paracoccaceae</taxon>
        <taxon>Ruixingdingia</taxon>
    </lineage>
</organism>
<dbReference type="Pfam" id="PF13365">
    <property type="entry name" value="Trypsin_2"/>
    <property type="match status" value="1"/>
</dbReference>
<evidence type="ECO:0000256" key="1">
    <source>
        <dbReference type="SAM" id="SignalP"/>
    </source>
</evidence>
<name>A0ABU1F6K1_9RHOB</name>
<protein>
    <submittedName>
        <fullName evidence="3">Serine protease</fullName>
    </submittedName>
</protein>
<comment type="caution">
    <text evidence="3">The sequence shown here is derived from an EMBL/GenBank/DDBJ whole genome shotgun (WGS) entry which is preliminary data.</text>
</comment>
<dbReference type="SUPFAM" id="SSF50494">
    <property type="entry name" value="Trypsin-like serine proteases"/>
    <property type="match status" value="1"/>
</dbReference>
<accession>A0ABU1F6K1</accession>
<dbReference type="InterPro" id="IPR036365">
    <property type="entry name" value="PGBD-like_sf"/>
</dbReference>
<keyword evidence="3" id="KW-0645">Protease</keyword>
<evidence type="ECO:0000313" key="3">
    <source>
        <dbReference type="EMBL" id="MDR5652491.1"/>
    </source>
</evidence>
<evidence type="ECO:0000313" key="4">
    <source>
        <dbReference type="Proteomes" id="UP001247754"/>
    </source>
</evidence>
<sequence length="584" mass="61335">MKRLALLIAVVLAVAAGGAARAQERFWLQIEAQPTLREAEERAAAYSGAFEDVMGFALSSGWYAIVLGPHDREGAQVRLTALLRDRMVPRDSFVADGGNFRARFWPPEGAVAPAIIPVTPEPEPAPAVTAPQEPPAPVAEPRETLAQSRAAEARLTRGERQDIQSALRWFGFYDAAIDGAFGPGTRAAISAWQQAAGQDPTGVLTTAQHAGLVGDWRAVQAELGLQSVTDEPAGITIDLPMGLVEFDRHAAPFAHYIPRNDSGVRVLLISQPGDQAALFGLYDMLQTLEIVPPSGPRERRARNFEISALDMQVASYSYAELSGGLIKGFILVWRPEDGARMQPVLEAMKTSFKSAGTRALDPTSIPLSEDHRAGMVAGLEARRPVHARSGFYVDGAGTVLTAVETVAGCGRITLDGGQEAQVTLADATLGIAVLRPRATLAPQAHARFAPALPRPGAEVMVAGFSFGTALAQPTMTFGRFEDDKGLTGEPGLARLSLNPMEGDAGGAVLDAGGAVIGLLRPAPAATDGRVLPPEVAFIAPAPAIAEALRAAGIAPAEATRQGALAPEDLAAIGGQMAVMVSCWE</sequence>
<dbReference type="InterPro" id="IPR036366">
    <property type="entry name" value="PGBDSf"/>
</dbReference>
<proteinExistence type="predicted"/>
<dbReference type="Gene3D" id="2.40.10.120">
    <property type="match status" value="1"/>
</dbReference>
<dbReference type="GO" id="GO:0006508">
    <property type="term" value="P:proteolysis"/>
    <property type="evidence" value="ECO:0007669"/>
    <property type="project" value="UniProtKB-KW"/>
</dbReference>
<dbReference type="SUPFAM" id="SSF47090">
    <property type="entry name" value="PGBD-like"/>
    <property type="match status" value="1"/>
</dbReference>
<dbReference type="EMBL" id="JAVKPH010000006">
    <property type="protein sequence ID" value="MDR5652491.1"/>
    <property type="molecule type" value="Genomic_DNA"/>
</dbReference>
<keyword evidence="4" id="KW-1185">Reference proteome</keyword>
<dbReference type="Proteomes" id="UP001247754">
    <property type="component" value="Unassembled WGS sequence"/>
</dbReference>
<reference evidence="3 4" key="1">
    <citation type="submission" date="2023-09" db="EMBL/GenBank/DDBJ databases">
        <title>Xinfangfangia sedmenti sp. nov., isolated the sedment.</title>
        <authorList>
            <person name="Xu L."/>
        </authorList>
    </citation>
    <scope>NUCLEOTIDE SEQUENCE [LARGE SCALE GENOMIC DNA]</scope>
    <source>
        <strain evidence="3 4">LG-4</strain>
    </source>
</reference>
<feature type="signal peptide" evidence="1">
    <location>
        <begin position="1"/>
        <end position="22"/>
    </location>
</feature>
<dbReference type="Gene3D" id="1.10.101.10">
    <property type="entry name" value="PGBD-like superfamily/PGBD"/>
    <property type="match status" value="1"/>
</dbReference>
<gene>
    <name evidence="3" type="ORF">RGD00_07745</name>
</gene>